<accession>A0AAX0X3D8</accession>
<dbReference type="Gene3D" id="1.10.10.10">
    <property type="entry name" value="Winged helix-like DNA-binding domain superfamily/Winged helix DNA-binding domain"/>
    <property type="match status" value="1"/>
</dbReference>
<reference evidence="1" key="1">
    <citation type="submission" date="2017-12" db="EMBL/GenBank/DDBJ databases">
        <title>FDA dAtabase for Regulatory Grade micrObial Sequences (FDA-ARGOS): Supporting development and validation of Infectious Disease Dx tests.</title>
        <authorList>
            <person name="Kerrigan L."/>
            <person name="Tallon L.J."/>
            <person name="Sadzewicz L."/>
            <person name="Sengamalay N."/>
            <person name="Ott S."/>
            <person name="Godinez A."/>
            <person name="Nagaraj S."/>
            <person name="Vavikolanu K."/>
            <person name="Vyas G."/>
            <person name="Nadendla S."/>
            <person name="Aluvathingal J."/>
            <person name="Sichtig H."/>
        </authorList>
    </citation>
    <scope>NUCLEOTIDE SEQUENCE [LARGE SCALE GENOMIC DNA]</scope>
    <source>
        <strain evidence="1">FDAARGOS_200</strain>
    </source>
</reference>
<dbReference type="InterPro" id="IPR036390">
    <property type="entry name" value="WH_DNA-bd_sf"/>
</dbReference>
<dbReference type="Proteomes" id="UP000192511">
    <property type="component" value="Unassembled WGS sequence"/>
</dbReference>
<dbReference type="Pfam" id="PF13412">
    <property type="entry name" value="HTH_24"/>
    <property type="match status" value="1"/>
</dbReference>
<name>A0AAX0X3D8_9GAMM</name>
<dbReference type="PANTHER" id="PTHR30595">
    <property type="entry name" value="GLPR-RELATED TRANSCRIPTIONAL REPRESSOR"/>
    <property type="match status" value="1"/>
</dbReference>
<proteinExistence type="predicted"/>
<dbReference type="Gene3D" id="3.30.565.60">
    <property type="match status" value="1"/>
</dbReference>
<dbReference type="InterPro" id="IPR038475">
    <property type="entry name" value="RecG_C_sf"/>
</dbReference>
<sequence length="163" mass="18566">MKGARIQVAIFSNRLEITNPGALPYGLSLEKALSGISQLCNRVIGHVFRELKLIERWGSGLGRMVEVCHMQGLSEPKFEELDHYFRVTLYHGVHAISVKIPWQQDIIEYLTKNQAISTKEASKLWNVTERTASTRLKAMVENGLVREVSTNPYDPKKKFILIK</sequence>
<dbReference type="EMBL" id="NBTX02000001">
    <property type="protein sequence ID" value="PNL73996.1"/>
    <property type="molecule type" value="Genomic_DNA"/>
</dbReference>
<dbReference type="Pfam" id="PF13749">
    <property type="entry name" value="HATPase_c_4"/>
    <property type="match status" value="1"/>
</dbReference>
<evidence type="ECO:0008006" key="3">
    <source>
        <dbReference type="Google" id="ProtNLM"/>
    </source>
</evidence>
<organism evidence="1 2">
    <name type="scientific">Legionella anisa</name>
    <dbReference type="NCBI Taxonomy" id="28082"/>
    <lineage>
        <taxon>Bacteria</taxon>
        <taxon>Pseudomonadati</taxon>
        <taxon>Pseudomonadota</taxon>
        <taxon>Gammaproteobacteria</taxon>
        <taxon>Legionellales</taxon>
        <taxon>Legionellaceae</taxon>
        <taxon>Legionella</taxon>
    </lineage>
</organism>
<dbReference type="AlphaFoldDB" id="A0AAX0X3D8"/>
<dbReference type="RefSeq" id="WP_082654129.1">
    <property type="nucleotide sequence ID" value="NZ_LNXS01000046.1"/>
</dbReference>
<comment type="caution">
    <text evidence="1">The sequence shown here is derived from an EMBL/GenBank/DDBJ whole genome shotgun (WGS) entry which is preliminary data.</text>
</comment>
<gene>
    <name evidence="1" type="ORF">A6J39_000670</name>
</gene>
<dbReference type="InterPro" id="IPR036388">
    <property type="entry name" value="WH-like_DNA-bd_sf"/>
</dbReference>
<evidence type="ECO:0000313" key="1">
    <source>
        <dbReference type="EMBL" id="PNL73996.1"/>
    </source>
</evidence>
<keyword evidence="2" id="KW-1185">Reference proteome</keyword>
<dbReference type="PANTHER" id="PTHR30595:SF6">
    <property type="entry name" value="SCHLAFEN ALBA-2 DOMAIN-CONTAINING PROTEIN"/>
    <property type="match status" value="1"/>
</dbReference>
<dbReference type="SUPFAM" id="SSF46785">
    <property type="entry name" value="Winged helix' DNA-binding domain"/>
    <property type="match status" value="1"/>
</dbReference>
<protein>
    <recommendedName>
        <fullName evidence="3">Winged helix-turn-helix transcriptional regulator</fullName>
    </recommendedName>
</protein>
<evidence type="ECO:0000313" key="2">
    <source>
        <dbReference type="Proteomes" id="UP000192511"/>
    </source>
</evidence>